<name>A0A843W1G6_COLES</name>
<evidence type="ECO:0000313" key="1">
    <source>
        <dbReference type="EMBL" id="MQM03069.1"/>
    </source>
</evidence>
<gene>
    <name evidence="1" type="ORF">Taro_035840</name>
</gene>
<sequence length="86" mass="9010">MKGGRVKDGWAVEVEATSIGRPFVPSLWGDAVRAFTCAAQGWSGDRMGHAAVLLELAASLVDVYCMNLTAVDVDAKGGGCCWRHGG</sequence>
<protein>
    <submittedName>
        <fullName evidence="1">Uncharacterized protein</fullName>
    </submittedName>
</protein>
<accession>A0A843W1G6</accession>
<keyword evidence="2" id="KW-1185">Reference proteome</keyword>
<dbReference type="AlphaFoldDB" id="A0A843W1G6"/>
<organism evidence="1 2">
    <name type="scientific">Colocasia esculenta</name>
    <name type="common">Wild taro</name>
    <name type="synonym">Arum esculentum</name>
    <dbReference type="NCBI Taxonomy" id="4460"/>
    <lineage>
        <taxon>Eukaryota</taxon>
        <taxon>Viridiplantae</taxon>
        <taxon>Streptophyta</taxon>
        <taxon>Embryophyta</taxon>
        <taxon>Tracheophyta</taxon>
        <taxon>Spermatophyta</taxon>
        <taxon>Magnoliopsida</taxon>
        <taxon>Liliopsida</taxon>
        <taxon>Araceae</taxon>
        <taxon>Aroideae</taxon>
        <taxon>Colocasieae</taxon>
        <taxon>Colocasia</taxon>
    </lineage>
</organism>
<proteinExistence type="predicted"/>
<dbReference type="EMBL" id="NMUH01002970">
    <property type="protein sequence ID" value="MQM03069.1"/>
    <property type="molecule type" value="Genomic_DNA"/>
</dbReference>
<dbReference type="Proteomes" id="UP000652761">
    <property type="component" value="Unassembled WGS sequence"/>
</dbReference>
<comment type="caution">
    <text evidence="1">The sequence shown here is derived from an EMBL/GenBank/DDBJ whole genome shotgun (WGS) entry which is preliminary data.</text>
</comment>
<evidence type="ECO:0000313" key="2">
    <source>
        <dbReference type="Proteomes" id="UP000652761"/>
    </source>
</evidence>
<reference evidence="1" key="1">
    <citation type="submission" date="2017-07" db="EMBL/GenBank/DDBJ databases">
        <title>Taro Niue Genome Assembly and Annotation.</title>
        <authorList>
            <person name="Atibalentja N."/>
            <person name="Keating K."/>
            <person name="Fields C.J."/>
        </authorList>
    </citation>
    <scope>NUCLEOTIDE SEQUENCE</scope>
    <source>
        <strain evidence="1">Niue_2</strain>
        <tissue evidence="1">Leaf</tissue>
    </source>
</reference>